<feature type="signal peptide" evidence="2">
    <location>
        <begin position="1"/>
        <end position="26"/>
    </location>
</feature>
<feature type="chain" id="PRO_5004452272" description="Transmembrane protein" evidence="2">
    <location>
        <begin position="27"/>
        <end position="228"/>
    </location>
</feature>
<evidence type="ECO:0000256" key="2">
    <source>
        <dbReference type="SAM" id="SignalP"/>
    </source>
</evidence>
<dbReference type="EMBL" id="KB932905">
    <property type="protein sequence ID" value="EOO02660.1"/>
    <property type="molecule type" value="Genomic_DNA"/>
</dbReference>
<dbReference type="GeneID" id="19321975"/>
<organism evidence="3 4">
    <name type="scientific">Phaeoacremonium minimum (strain UCR-PA7)</name>
    <name type="common">Esca disease fungus</name>
    <name type="synonym">Togninia minima</name>
    <dbReference type="NCBI Taxonomy" id="1286976"/>
    <lineage>
        <taxon>Eukaryota</taxon>
        <taxon>Fungi</taxon>
        <taxon>Dikarya</taxon>
        <taxon>Ascomycota</taxon>
        <taxon>Pezizomycotina</taxon>
        <taxon>Sordariomycetes</taxon>
        <taxon>Sordariomycetidae</taxon>
        <taxon>Togniniales</taxon>
        <taxon>Togniniaceae</taxon>
        <taxon>Phaeoacremonium</taxon>
    </lineage>
</organism>
<accession>R8BTQ6</accession>
<keyword evidence="2" id="KW-0732">Signal</keyword>
<dbReference type="Proteomes" id="UP000014074">
    <property type="component" value="Unassembled WGS sequence"/>
</dbReference>
<dbReference type="AlphaFoldDB" id="R8BTQ6"/>
<gene>
    <name evidence="3" type="ORF">UCRPA7_1790</name>
</gene>
<dbReference type="KEGG" id="tmn:UCRPA7_1790"/>
<dbReference type="eggNOG" id="ENOG502TKFQ">
    <property type="taxonomic scope" value="Eukaryota"/>
</dbReference>
<name>R8BTQ6_PHAM7</name>
<reference evidence="4" key="1">
    <citation type="journal article" date="2013" name="Genome Announc.">
        <title>Draft genome sequence of the ascomycete Phaeoacremonium aleophilum strain UCR-PA7, a causal agent of the esca disease complex in grapevines.</title>
        <authorList>
            <person name="Blanco-Ulate B."/>
            <person name="Rolshausen P."/>
            <person name="Cantu D."/>
        </authorList>
    </citation>
    <scope>NUCLEOTIDE SEQUENCE [LARGE SCALE GENOMIC DNA]</scope>
    <source>
        <strain evidence="4">UCR-PA7</strain>
    </source>
</reference>
<keyword evidence="4" id="KW-1185">Reference proteome</keyword>
<evidence type="ECO:0008006" key="5">
    <source>
        <dbReference type="Google" id="ProtNLM"/>
    </source>
</evidence>
<evidence type="ECO:0000313" key="3">
    <source>
        <dbReference type="EMBL" id="EOO02660.1"/>
    </source>
</evidence>
<evidence type="ECO:0000256" key="1">
    <source>
        <dbReference type="SAM" id="MobiDB-lite"/>
    </source>
</evidence>
<dbReference type="OrthoDB" id="3757673at2759"/>
<evidence type="ECO:0000313" key="4">
    <source>
        <dbReference type="Proteomes" id="UP000014074"/>
    </source>
</evidence>
<feature type="region of interest" description="Disordered" evidence="1">
    <location>
        <begin position="150"/>
        <end position="169"/>
    </location>
</feature>
<proteinExistence type="predicted"/>
<protein>
    <recommendedName>
        <fullName evidence="5">Transmembrane protein</fullName>
    </recommendedName>
</protein>
<dbReference type="RefSeq" id="XP_007912560.1">
    <property type="nucleotide sequence ID" value="XM_007914369.1"/>
</dbReference>
<dbReference type="HOGENOM" id="CLU_036218_0_0_1"/>
<sequence>MAASSTSQWTLLLVLTALLLSLLVLAQVATSYATAYFAAPREIASFVDAADSSVEENESYDRDVARVPRLEDKIRLGRLLREIQKGGDDLREDLNGLLLGEDDQRLKTLARLLWAAKRRDLEEKMRRLDLLRTRFLVVYLGIVAAGVTEKAEKAEKEKKSTPTRDPEKMRFGHESAKMMPQGLAEGIKRKPPLRRLTTQAIGHHDSVGGNHRQGWAGVVRELQLSPLM</sequence>